<dbReference type="HOGENOM" id="CLU_149290_1_1_6"/>
<dbReference type="EMBL" id="CP007029">
    <property type="protein sequence ID" value="AHE97677.1"/>
    <property type="molecule type" value="Genomic_DNA"/>
</dbReference>
<proteinExistence type="predicted"/>
<dbReference type="InterPro" id="IPR007460">
    <property type="entry name" value="BrnT_toxin"/>
</dbReference>
<dbReference type="Gene3D" id="3.10.450.530">
    <property type="entry name" value="Ribonuclease toxin, BrnT, of type II toxin-antitoxin system"/>
    <property type="match status" value="1"/>
</dbReference>
<dbReference type="Pfam" id="PF04365">
    <property type="entry name" value="BrnT_toxin"/>
    <property type="match status" value="1"/>
</dbReference>
<protein>
    <recommendedName>
        <fullName evidence="3">BrnT family toxin</fullName>
    </recommendedName>
</protein>
<gene>
    <name evidence="1" type="ORF">THITH_04690</name>
</gene>
<sequence>MSMESFEWDPEKDLLNQAKHGVSFAEAQLAFADPDRVIAEDLSHSHTEKRYYCFGKAGDGILTVRFTFRLGVIRIIGAGYWRKGKQIYEREN</sequence>
<dbReference type="KEGG" id="tti:THITH_04690"/>
<dbReference type="AlphaFoldDB" id="W0DKE2"/>
<evidence type="ECO:0008006" key="3">
    <source>
        <dbReference type="Google" id="ProtNLM"/>
    </source>
</evidence>
<dbReference type="STRING" id="713585.THITH_04690"/>
<accession>W0DKE2</accession>
<name>W0DKE2_9GAMM</name>
<keyword evidence="2" id="KW-1185">Reference proteome</keyword>
<organism evidence="1 2">
    <name type="scientific">Thioalkalivibrio paradoxus ARh 1</name>
    <dbReference type="NCBI Taxonomy" id="713585"/>
    <lineage>
        <taxon>Bacteria</taxon>
        <taxon>Pseudomonadati</taxon>
        <taxon>Pseudomonadota</taxon>
        <taxon>Gammaproteobacteria</taxon>
        <taxon>Chromatiales</taxon>
        <taxon>Ectothiorhodospiraceae</taxon>
        <taxon>Thioalkalivibrio</taxon>
    </lineage>
</organism>
<dbReference type="OrthoDB" id="9802417at2"/>
<dbReference type="RefSeq" id="WP_006749035.1">
    <property type="nucleotide sequence ID" value="NZ_CP007029.1"/>
</dbReference>
<evidence type="ECO:0000313" key="1">
    <source>
        <dbReference type="EMBL" id="AHE97677.1"/>
    </source>
</evidence>
<dbReference type="Proteomes" id="UP000005289">
    <property type="component" value="Chromosome"/>
</dbReference>
<reference evidence="1 2" key="1">
    <citation type="submission" date="2013-12" db="EMBL/GenBank/DDBJ databases">
        <authorList>
            <consortium name="DOE Joint Genome Institute"/>
            <person name="Muyzer G."/>
            <person name="Huntemann M."/>
            <person name="Han J."/>
            <person name="Chen A."/>
            <person name="Kyrpides N."/>
            <person name="Mavromatis K."/>
            <person name="Markowitz V."/>
            <person name="Palaniappan K."/>
            <person name="Ivanova N."/>
            <person name="Schaumberg A."/>
            <person name="Pati A."/>
            <person name="Liolios K."/>
            <person name="Nordberg H.P."/>
            <person name="Cantor M.N."/>
            <person name="Hua S.X."/>
            <person name="Woyke T."/>
        </authorList>
    </citation>
    <scope>NUCLEOTIDE SEQUENCE [LARGE SCALE GENOMIC DNA]</scope>
    <source>
        <strain evidence="1 2">ARh 1</strain>
    </source>
</reference>
<dbReference type="InterPro" id="IPR038573">
    <property type="entry name" value="BrnT_sf"/>
</dbReference>
<evidence type="ECO:0000313" key="2">
    <source>
        <dbReference type="Proteomes" id="UP000005289"/>
    </source>
</evidence>